<dbReference type="RefSeq" id="WP_034708122.1">
    <property type="nucleotide sequence ID" value="NZ_JPRO01000041.1"/>
</dbReference>
<proteinExistence type="predicted"/>
<reference evidence="1 2" key="1">
    <citation type="submission" date="2014-07" db="EMBL/GenBank/DDBJ databases">
        <title>Genome of Chryseobacterium luteum DSM 18605.</title>
        <authorList>
            <person name="Stropko S.J."/>
            <person name="Pipes S.E."/>
            <person name="Newman J.D."/>
        </authorList>
    </citation>
    <scope>NUCLEOTIDE SEQUENCE [LARGE SCALE GENOMIC DNA]</scope>
    <source>
        <strain evidence="1 2">DSM 18605</strain>
    </source>
</reference>
<dbReference type="AlphaFoldDB" id="A0A085YXK1"/>
<name>A0A085YXK1_9FLAO</name>
<dbReference type="OrthoDB" id="1259704at2"/>
<evidence type="ECO:0000313" key="2">
    <source>
        <dbReference type="Proteomes" id="UP000028703"/>
    </source>
</evidence>
<dbReference type="Proteomes" id="UP000028703">
    <property type="component" value="Unassembled WGS sequence"/>
</dbReference>
<dbReference type="EMBL" id="JPRO01000041">
    <property type="protein sequence ID" value="KFE96914.1"/>
    <property type="molecule type" value="Genomic_DNA"/>
</dbReference>
<comment type="caution">
    <text evidence="1">The sequence shown here is derived from an EMBL/GenBank/DDBJ whole genome shotgun (WGS) entry which is preliminary data.</text>
</comment>
<organism evidence="1 2">
    <name type="scientific">Chryseobacterium luteum</name>
    <dbReference type="NCBI Taxonomy" id="421531"/>
    <lineage>
        <taxon>Bacteria</taxon>
        <taxon>Pseudomonadati</taxon>
        <taxon>Bacteroidota</taxon>
        <taxon>Flavobacteriia</taxon>
        <taxon>Flavobacteriales</taxon>
        <taxon>Weeksellaceae</taxon>
        <taxon>Chryseobacterium group</taxon>
        <taxon>Chryseobacterium</taxon>
    </lineage>
</organism>
<accession>A0A085YXK1</accession>
<gene>
    <name evidence="1" type="ORF">IX38_22615</name>
</gene>
<keyword evidence="2" id="KW-1185">Reference proteome</keyword>
<dbReference type="STRING" id="421531.IX38_22615"/>
<dbReference type="eggNOG" id="ENOG5033KD3">
    <property type="taxonomic scope" value="Bacteria"/>
</dbReference>
<protein>
    <submittedName>
        <fullName evidence="1">Uncharacterized protein</fullName>
    </submittedName>
</protein>
<evidence type="ECO:0000313" key="1">
    <source>
        <dbReference type="EMBL" id="KFE96914.1"/>
    </source>
</evidence>
<sequence>MGSEQYIFSLYITSGRQYFLFRTVRPYFSNSSQNEEDESSEYESAQRNMLISYAGNLYAQKIFALVGELHGYPIGDIFYSDYGKPHVPVYYMQTDFGEPWIVFGTADSEEGFLTELENDEDLQALNPIGDSTKIHACFITQNDFNFKNKYKFS</sequence>